<keyword evidence="4" id="KW-1185">Reference proteome</keyword>
<dbReference type="EMBL" id="LLZU01000024">
    <property type="protein sequence ID" value="KRV48411.1"/>
    <property type="molecule type" value="Genomic_DNA"/>
</dbReference>
<dbReference type="GO" id="GO:0004222">
    <property type="term" value="F:metalloendopeptidase activity"/>
    <property type="evidence" value="ECO:0007669"/>
    <property type="project" value="TreeGrafter"/>
</dbReference>
<dbReference type="PANTHER" id="PTHR21666:SF270">
    <property type="entry name" value="MUREIN HYDROLASE ACTIVATOR ENVC"/>
    <property type="match status" value="1"/>
</dbReference>
<dbReference type="eggNOG" id="COG0739">
    <property type="taxonomic scope" value="Bacteria"/>
</dbReference>
<dbReference type="Gene3D" id="2.70.70.10">
    <property type="entry name" value="Glucose Permease (Domain IIA)"/>
    <property type="match status" value="1"/>
</dbReference>
<gene>
    <name evidence="3" type="ORF">AQ490_03920</name>
</gene>
<dbReference type="InterPro" id="IPR011055">
    <property type="entry name" value="Dup_hybrid_motif"/>
</dbReference>
<accession>A0A0T6LQM9</accession>
<name>A0A0T6LQM9_WENVI</name>
<protein>
    <recommendedName>
        <fullName evidence="2">M23ase beta-sheet core domain-containing protein</fullName>
    </recommendedName>
</protein>
<dbReference type="PANTHER" id="PTHR21666">
    <property type="entry name" value="PEPTIDASE-RELATED"/>
    <property type="match status" value="1"/>
</dbReference>
<evidence type="ECO:0000259" key="2">
    <source>
        <dbReference type="Pfam" id="PF01551"/>
    </source>
</evidence>
<feature type="region of interest" description="Disordered" evidence="1">
    <location>
        <begin position="1"/>
        <end position="27"/>
    </location>
</feature>
<feature type="compositionally biased region" description="Basic and acidic residues" evidence="1">
    <location>
        <begin position="180"/>
        <end position="194"/>
    </location>
</feature>
<dbReference type="Pfam" id="PF01551">
    <property type="entry name" value="Peptidase_M23"/>
    <property type="match status" value="1"/>
</dbReference>
<dbReference type="InterPro" id="IPR050570">
    <property type="entry name" value="Cell_wall_metabolism_enzyme"/>
</dbReference>
<organism evidence="3 4">
    <name type="scientific">Wenjunlia vitaminophila</name>
    <name type="common">Streptomyces vitaminophilus</name>
    <dbReference type="NCBI Taxonomy" id="76728"/>
    <lineage>
        <taxon>Bacteria</taxon>
        <taxon>Bacillati</taxon>
        <taxon>Actinomycetota</taxon>
        <taxon>Actinomycetes</taxon>
        <taxon>Kitasatosporales</taxon>
        <taxon>Streptomycetaceae</taxon>
        <taxon>Wenjunlia</taxon>
    </lineage>
</organism>
<comment type="caution">
    <text evidence="3">The sequence shown here is derived from an EMBL/GenBank/DDBJ whole genome shotgun (WGS) entry which is preliminary data.</text>
</comment>
<dbReference type="InterPro" id="IPR016047">
    <property type="entry name" value="M23ase_b-sheet_dom"/>
</dbReference>
<feature type="region of interest" description="Disordered" evidence="1">
    <location>
        <begin position="180"/>
        <end position="200"/>
    </location>
</feature>
<reference evidence="3 4" key="1">
    <citation type="submission" date="2015-10" db="EMBL/GenBank/DDBJ databases">
        <title>Draft genome sequence of pyrrolomycin-producing Streptomyces vitaminophilus.</title>
        <authorList>
            <person name="Graham D.E."/>
            <person name="Mahan K.M."/>
            <person name="Klingeman D.M."/>
            <person name="Hettich R.L."/>
            <person name="Parry R.J."/>
        </authorList>
    </citation>
    <scope>NUCLEOTIDE SEQUENCE [LARGE SCALE GENOMIC DNA]</scope>
    <source>
        <strain evidence="3 4">ATCC 31673</strain>
    </source>
</reference>
<dbReference type="SUPFAM" id="SSF51261">
    <property type="entry name" value="Duplicated hybrid motif"/>
    <property type="match status" value="1"/>
</dbReference>
<proteinExistence type="predicted"/>
<evidence type="ECO:0000313" key="4">
    <source>
        <dbReference type="Proteomes" id="UP000050867"/>
    </source>
</evidence>
<feature type="domain" description="M23ase beta-sheet core" evidence="2">
    <location>
        <begin position="229"/>
        <end position="322"/>
    </location>
</feature>
<evidence type="ECO:0000256" key="1">
    <source>
        <dbReference type="SAM" id="MobiDB-lite"/>
    </source>
</evidence>
<dbReference type="AlphaFoldDB" id="A0A0T6LQM9"/>
<feature type="compositionally biased region" description="Polar residues" evidence="1">
    <location>
        <begin position="1"/>
        <end position="13"/>
    </location>
</feature>
<dbReference type="CDD" id="cd12797">
    <property type="entry name" value="M23_peptidase"/>
    <property type="match status" value="1"/>
</dbReference>
<dbReference type="RefSeq" id="WP_018386314.1">
    <property type="nucleotide sequence ID" value="NZ_LLZU01000024.1"/>
</dbReference>
<evidence type="ECO:0000313" key="3">
    <source>
        <dbReference type="EMBL" id="KRV48411.1"/>
    </source>
</evidence>
<dbReference type="STRING" id="76728.AQ490_03920"/>
<dbReference type="FunFam" id="2.70.70.10:FF:000013">
    <property type="entry name" value="Peptidase family M23"/>
    <property type="match status" value="1"/>
</dbReference>
<dbReference type="Proteomes" id="UP000050867">
    <property type="component" value="Unassembled WGS sequence"/>
</dbReference>
<sequence>MASNQPAPSSTVPAWNPTEEDLAPIRGRHRLPKQRMISRGSTVLGVATVAAMGVGGVATAQGKNPVPISVPQDLPSSVAADLPDAVTDAIEDDAASDVDDSAVSDTVVSAQATDPGEQLRARILAQAEQQQASAVDADRAAAEKTAAEAAAKEAAARKVREAAAEKAAAEKAAAEKAAAEKAAAEKAEQEREAAEAAARAAAQPDYVTPTTNYTISATYGQAGDYWSADHTGLDFAAPSGTAVRAVADGEITSAGWAGSYGYRIVITHADGTETWYCHLSSITVTSGTVNVGDTIGRVGATGNVTGPHLHFEVRIGGSPVDPAAWLNEKGVTY</sequence>